<evidence type="ECO:0000313" key="5">
    <source>
        <dbReference type="EMBL" id="KAH7036767.1"/>
    </source>
</evidence>
<comment type="caution">
    <text evidence="5">The sequence shown here is derived from an EMBL/GenBank/DDBJ whole genome shotgun (WGS) entry which is preliminary data.</text>
</comment>
<evidence type="ECO:0000313" key="6">
    <source>
        <dbReference type="Proteomes" id="UP000774617"/>
    </source>
</evidence>
<evidence type="ECO:0000256" key="1">
    <source>
        <dbReference type="ARBA" id="ARBA00004685"/>
    </source>
</evidence>
<organism evidence="5 6">
    <name type="scientific">Macrophomina phaseolina</name>
    <dbReference type="NCBI Taxonomy" id="35725"/>
    <lineage>
        <taxon>Eukaryota</taxon>
        <taxon>Fungi</taxon>
        <taxon>Dikarya</taxon>
        <taxon>Ascomycota</taxon>
        <taxon>Pezizomycotina</taxon>
        <taxon>Dothideomycetes</taxon>
        <taxon>Dothideomycetes incertae sedis</taxon>
        <taxon>Botryosphaeriales</taxon>
        <taxon>Botryosphaeriaceae</taxon>
        <taxon>Macrophomina</taxon>
    </lineage>
</organism>
<reference evidence="5 6" key="1">
    <citation type="journal article" date="2021" name="Nat. Commun.">
        <title>Genetic determinants of endophytism in the Arabidopsis root mycobiome.</title>
        <authorList>
            <person name="Mesny F."/>
            <person name="Miyauchi S."/>
            <person name="Thiergart T."/>
            <person name="Pickel B."/>
            <person name="Atanasova L."/>
            <person name="Karlsson M."/>
            <person name="Huettel B."/>
            <person name="Barry K.W."/>
            <person name="Haridas S."/>
            <person name="Chen C."/>
            <person name="Bauer D."/>
            <person name="Andreopoulos W."/>
            <person name="Pangilinan J."/>
            <person name="LaButti K."/>
            <person name="Riley R."/>
            <person name="Lipzen A."/>
            <person name="Clum A."/>
            <person name="Drula E."/>
            <person name="Henrissat B."/>
            <person name="Kohler A."/>
            <person name="Grigoriev I.V."/>
            <person name="Martin F.M."/>
            <person name="Hacquard S."/>
        </authorList>
    </citation>
    <scope>NUCLEOTIDE SEQUENCE [LARGE SCALE GENOMIC DNA]</scope>
    <source>
        <strain evidence="5 6">MPI-SDFR-AT-0080</strain>
    </source>
</reference>
<evidence type="ECO:0000256" key="4">
    <source>
        <dbReference type="SAM" id="Phobius"/>
    </source>
</evidence>
<feature type="transmembrane region" description="Helical" evidence="4">
    <location>
        <begin position="73"/>
        <end position="96"/>
    </location>
</feature>
<keyword evidence="4" id="KW-0812">Transmembrane</keyword>
<keyword evidence="6" id="KW-1185">Reference proteome</keyword>
<dbReference type="PANTHER" id="PTHR33365:SF4">
    <property type="entry name" value="CYCLOCHLOROTINE BIOSYNTHESIS PROTEIN O"/>
    <property type="match status" value="1"/>
</dbReference>
<dbReference type="Pfam" id="PF11807">
    <property type="entry name" value="UstYa"/>
    <property type="match status" value="1"/>
</dbReference>
<sequence length="290" mass="33151">MDRHNTTVKYSHVISSDEQRSHAEEKESLMLRARLSEETDSTLLDHVDLHGVDRESGMDDDGNRRRHARLGPVWLWALHAGLFLMSVIFFVLGATMRPTAQAYVQQFSAYSPALSAVRYETVTFNNTKGHKTPYVGAGPEADKAWEHITMHMGDQMLTEADMAALGKPHDRLRVTDNATGETGWRMELAVVHQLHCLNLFRKFAHRKHYEPLGGDLAVPEERLTRHLDHCIEALRMKLMCEADVGVIMYQEQPNDDGKMEPDYEMQHVCRNFDAVRQWAVSHKVADKTTF</sequence>
<dbReference type="Proteomes" id="UP000774617">
    <property type="component" value="Unassembled WGS sequence"/>
</dbReference>
<protein>
    <recommendedName>
        <fullName evidence="7">Tat pathway signal sequence</fullName>
    </recommendedName>
</protein>
<name>A0ABQ8G1S6_9PEZI</name>
<comment type="similarity">
    <text evidence="2">Belongs to the ustYa family.</text>
</comment>
<proteinExistence type="inferred from homology"/>
<evidence type="ECO:0000256" key="3">
    <source>
        <dbReference type="SAM" id="MobiDB-lite"/>
    </source>
</evidence>
<keyword evidence="4" id="KW-0472">Membrane</keyword>
<evidence type="ECO:0008006" key="7">
    <source>
        <dbReference type="Google" id="ProtNLM"/>
    </source>
</evidence>
<dbReference type="PANTHER" id="PTHR33365">
    <property type="entry name" value="YALI0B05434P"/>
    <property type="match status" value="1"/>
</dbReference>
<comment type="pathway">
    <text evidence="1">Mycotoxin biosynthesis.</text>
</comment>
<dbReference type="EMBL" id="JAGTJR010000034">
    <property type="protein sequence ID" value="KAH7036767.1"/>
    <property type="molecule type" value="Genomic_DNA"/>
</dbReference>
<keyword evidence="4" id="KW-1133">Transmembrane helix</keyword>
<dbReference type="InterPro" id="IPR021765">
    <property type="entry name" value="UstYa-like"/>
</dbReference>
<feature type="region of interest" description="Disordered" evidence="3">
    <location>
        <begin position="1"/>
        <end position="25"/>
    </location>
</feature>
<feature type="compositionally biased region" description="Basic and acidic residues" evidence="3">
    <location>
        <begin position="15"/>
        <end position="25"/>
    </location>
</feature>
<gene>
    <name evidence="5" type="ORF">B0J12DRAFT_677970</name>
</gene>
<evidence type="ECO:0000256" key="2">
    <source>
        <dbReference type="ARBA" id="ARBA00035112"/>
    </source>
</evidence>
<accession>A0ABQ8G1S6</accession>